<evidence type="ECO:0000313" key="5">
    <source>
        <dbReference type="EMBL" id="MDI4647337.1"/>
    </source>
</evidence>
<dbReference type="Pfam" id="PF12833">
    <property type="entry name" value="HTH_18"/>
    <property type="match status" value="1"/>
</dbReference>
<comment type="caution">
    <text evidence="5">The sequence shown here is derived from an EMBL/GenBank/DDBJ whole genome shotgun (WGS) entry which is preliminary data.</text>
</comment>
<organism evidence="5 6">
    <name type="scientific">Cohnella hashimotonis</name>
    <dbReference type="NCBI Taxonomy" id="2826895"/>
    <lineage>
        <taxon>Bacteria</taxon>
        <taxon>Bacillati</taxon>
        <taxon>Bacillota</taxon>
        <taxon>Bacilli</taxon>
        <taxon>Bacillales</taxon>
        <taxon>Paenibacillaceae</taxon>
        <taxon>Cohnella</taxon>
    </lineage>
</organism>
<evidence type="ECO:0000256" key="3">
    <source>
        <dbReference type="ARBA" id="ARBA00023163"/>
    </source>
</evidence>
<dbReference type="PROSITE" id="PS00041">
    <property type="entry name" value="HTH_ARAC_FAMILY_1"/>
    <property type="match status" value="1"/>
</dbReference>
<dbReference type="InterPro" id="IPR020449">
    <property type="entry name" value="Tscrpt_reg_AraC-type_HTH"/>
</dbReference>
<dbReference type="Pfam" id="PF02311">
    <property type="entry name" value="AraC_binding"/>
    <property type="match status" value="1"/>
</dbReference>
<evidence type="ECO:0000259" key="4">
    <source>
        <dbReference type="PROSITE" id="PS01124"/>
    </source>
</evidence>
<proteinExistence type="predicted"/>
<accession>A0ABT6TNC0</accession>
<protein>
    <submittedName>
        <fullName evidence="5">AraC family transcriptional regulator</fullName>
    </submittedName>
</protein>
<evidence type="ECO:0000313" key="6">
    <source>
        <dbReference type="Proteomes" id="UP001161691"/>
    </source>
</evidence>
<keyword evidence="2" id="KW-0238">DNA-binding</keyword>
<dbReference type="InterPro" id="IPR037923">
    <property type="entry name" value="HTH-like"/>
</dbReference>
<evidence type="ECO:0000256" key="2">
    <source>
        <dbReference type="ARBA" id="ARBA00023125"/>
    </source>
</evidence>
<dbReference type="Proteomes" id="UP001161691">
    <property type="component" value="Unassembled WGS sequence"/>
</dbReference>
<dbReference type="PRINTS" id="PR00032">
    <property type="entry name" value="HTHARAC"/>
</dbReference>
<dbReference type="PROSITE" id="PS01124">
    <property type="entry name" value="HTH_ARAC_FAMILY_2"/>
    <property type="match status" value="1"/>
</dbReference>
<dbReference type="InterPro" id="IPR014710">
    <property type="entry name" value="RmlC-like_jellyroll"/>
</dbReference>
<dbReference type="SUPFAM" id="SSF46689">
    <property type="entry name" value="Homeodomain-like"/>
    <property type="match status" value="1"/>
</dbReference>
<dbReference type="InterPro" id="IPR018060">
    <property type="entry name" value="HTH_AraC"/>
</dbReference>
<keyword evidence="6" id="KW-1185">Reference proteome</keyword>
<dbReference type="PANTHER" id="PTHR43280:SF2">
    <property type="entry name" value="HTH-TYPE TRANSCRIPTIONAL REGULATOR EXSA"/>
    <property type="match status" value="1"/>
</dbReference>
<dbReference type="PANTHER" id="PTHR43280">
    <property type="entry name" value="ARAC-FAMILY TRANSCRIPTIONAL REGULATOR"/>
    <property type="match status" value="1"/>
</dbReference>
<dbReference type="SMART" id="SM00342">
    <property type="entry name" value="HTH_ARAC"/>
    <property type="match status" value="1"/>
</dbReference>
<dbReference type="InterPro" id="IPR018062">
    <property type="entry name" value="HTH_AraC-typ_CS"/>
</dbReference>
<dbReference type="InterPro" id="IPR003313">
    <property type="entry name" value="AraC-bd"/>
</dbReference>
<dbReference type="Gene3D" id="2.60.120.10">
    <property type="entry name" value="Jelly Rolls"/>
    <property type="match status" value="1"/>
</dbReference>
<name>A0ABT6TNC0_9BACL</name>
<dbReference type="InterPro" id="IPR009057">
    <property type="entry name" value="Homeodomain-like_sf"/>
</dbReference>
<gene>
    <name evidence="5" type="ORF">KB449_20340</name>
</gene>
<evidence type="ECO:0000256" key="1">
    <source>
        <dbReference type="ARBA" id="ARBA00023015"/>
    </source>
</evidence>
<feature type="domain" description="HTH araC/xylS-type" evidence="4">
    <location>
        <begin position="175"/>
        <end position="273"/>
    </location>
</feature>
<dbReference type="RefSeq" id="WP_282910108.1">
    <property type="nucleotide sequence ID" value="NZ_JAGRPV010000001.1"/>
</dbReference>
<keyword evidence="3" id="KW-0804">Transcription</keyword>
<reference evidence="5" key="1">
    <citation type="submission" date="2023-04" db="EMBL/GenBank/DDBJ databases">
        <title>Comparative genomic analysis of Cohnella hashimotonis sp. nov., isolated from the International Space Station.</title>
        <authorList>
            <person name="Venkateswaran K."/>
            <person name="Simpson A."/>
        </authorList>
    </citation>
    <scope>NUCLEOTIDE SEQUENCE</scope>
    <source>
        <strain evidence="5">F6_2S_P_1</strain>
    </source>
</reference>
<dbReference type="Gene3D" id="1.10.10.60">
    <property type="entry name" value="Homeodomain-like"/>
    <property type="match status" value="2"/>
</dbReference>
<sequence length="279" mass="32296">MKDNPLRSLLAAAELTVLKFDNHRLRAINYRNRVIQDYYMMTYVRSGSAKLRVEDRVYDIPPGTVIFIPPLLEHDQYKDTDEETEFLWWHFTYRIQNAIDVLPFLRIPFIYPLRDHRRFEDAFDELMLCQNPEDGHLPKVILQKAKSLELLYVLLDNAVGQAGAENPALPPAGFLSLLLKIATRPEANFTLAELAKELHMNPTYVSNQFKKTFGKSPILLHREMKIAKAKSMLETGERTVADIGADLGFQDVQSFTRLFKKYAGISPSQYKRLFDYRPV</sequence>
<dbReference type="EMBL" id="JAGRPV010000001">
    <property type="protein sequence ID" value="MDI4647337.1"/>
    <property type="molecule type" value="Genomic_DNA"/>
</dbReference>
<dbReference type="SUPFAM" id="SSF51215">
    <property type="entry name" value="Regulatory protein AraC"/>
    <property type="match status" value="1"/>
</dbReference>
<keyword evidence="1" id="KW-0805">Transcription regulation</keyword>